<keyword evidence="2 6" id="KW-0808">Transferase</keyword>
<feature type="domain" description="Phospholipid/glycerol acyltransferase" evidence="5">
    <location>
        <begin position="70"/>
        <end position="184"/>
    </location>
</feature>
<reference evidence="6 7" key="1">
    <citation type="journal article" date="2013" name="Genome Announc.">
        <title>Draft Genome Sequence of Strain JLT2015T, Belonging to the Family Sphingomonadaceae of the Alphaproteobacteria.</title>
        <authorList>
            <person name="Tang K."/>
            <person name="Liu K."/>
            <person name="Li S."/>
            <person name="Jiao N."/>
        </authorList>
    </citation>
    <scope>NUCLEOTIDE SEQUENCE [LARGE SCALE GENOMIC DNA]</scope>
    <source>
        <strain evidence="6 7">JLT2015</strain>
    </source>
</reference>
<accession>M2TAA2</accession>
<dbReference type="EMBL" id="AMRV01000003">
    <property type="protein sequence ID" value="EMD83519.1"/>
    <property type="molecule type" value="Genomic_DNA"/>
</dbReference>
<keyword evidence="7" id="KW-1185">Reference proteome</keyword>
<dbReference type="SMART" id="SM00563">
    <property type="entry name" value="PlsC"/>
    <property type="match status" value="1"/>
</dbReference>
<keyword evidence="3 6" id="KW-0012">Acyltransferase</keyword>
<sequence>MILLRNILFQLAFYLGSIVLVLGVAVMALISPRQARAGAHIWSRYVQICTRVFLGIRLQVDGTLPSGGGVIVAPKHESFYEAMLLPAIFPSAAVVMKRELSRIPVWGWVVTRHGSIFVDREAKSSAMRSMLNAAARAVEEDREIVIFPEGSRAEAHQAPPLRPGVAGLYRLLKLPVVPVSLNSAHVWPRKGLKRPGTVRLKVMPVIPAGLPRDEFEARLHAAINGQTAGTTAP</sequence>
<gene>
    <name evidence="6" type="ORF">C725_1420</name>
</gene>
<evidence type="ECO:0000256" key="1">
    <source>
        <dbReference type="ARBA" id="ARBA00005189"/>
    </source>
</evidence>
<dbReference type="RefSeq" id="WP_008601315.1">
    <property type="nucleotide sequence ID" value="NZ_AMRV01000003.1"/>
</dbReference>
<organism evidence="6 7">
    <name type="scientific">Pacificimonas flava</name>
    <dbReference type="NCBI Taxonomy" id="1234595"/>
    <lineage>
        <taxon>Bacteria</taxon>
        <taxon>Pseudomonadati</taxon>
        <taxon>Pseudomonadota</taxon>
        <taxon>Alphaproteobacteria</taxon>
        <taxon>Sphingomonadales</taxon>
        <taxon>Sphingosinicellaceae</taxon>
        <taxon>Pacificimonas</taxon>
    </lineage>
</organism>
<dbReference type="PANTHER" id="PTHR10434">
    <property type="entry name" value="1-ACYL-SN-GLYCEROL-3-PHOSPHATE ACYLTRANSFERASE"/>
    <property type="match status" value="1"/>
</dbReference>
<comment type="pathway">
    <text evidence="1">Lipid metabolism.</text>
</comment>
<dbReference type="OrthoDB" id="5290997at2"/>
<dbReference type="Proteomes" id="UP000011717">
    <property type="component" value="Unassembled WGS sequence"/>
</dbReference>
<dbReference type="AlphaFoldDB" id="M2TAA2"/>
<evidence type="ECO:0000256" key="4">
    <source>
        <dbReference type="SAM" id="Phobius"/>
    </source>
</evidence>
<comment type="caution">
    <text evidence="6">The sequence shown here is derived from an EMBL/GenBank/DDBJ whole genome shotgun (WGS) entry which is preliminary data.</text>
</comment>
<keyword evidence="4" id="KW-0812">Transmembrane</keyword>
<evidence type="ECO:0000256" key="2">
    <source>
        <dbReference type="ARBA" id="ARBA00022679"/>
    </source>
</evidence>
<dbReference type="GO" id="GO:0006654">
    <property type="term" value="P:phosphatidic acid biosynthetic process"/>
    <property type="evidence" value="ECO:0007669"/>
    <property type="project" value="TreeGrafter"/>
</dbReference>
<keyword evidence="4" id="KW-0472">Membrane</keyword>
<evidence type="ECO:0000256" key="3">
    <source>
        <dbReference type="ARBA" id="ARBA00023315"/>
    </source>
</evidence>
<evidence type="ECO:0000313" key="7">
    <source>
        <dbReference type="Proteomes" id="UP000011717"/>
    </source>
</evidence>
<protein>
    <submittedName>
        <fullName evidence="6">Phospholipid/glycerol acyltransferase</fullName>
    </submittedName>
</protein>
<dbReference type="Pfam" id="PF01553">
    <property type="entry name" value="Acyltransferase"/>
    <property type="match status" value="1"/>
</dbReference>
<keyword evidence="4" id="KW-1133">Transmembrane helix</keyword>
<feature type="transmembrane region" description="Helical" evidence="4">
    <location>
        <begin position="12"/>
        <end position="30"/>
    </location>
</feature>
<evidence type="ECO:0000259" key="5">
    <source>
        <dbReference type="SMART" id="SM00563"/>
    </source>
</evidence>
<dbReference type="SUPFAM" id="SSF69593">
    <property type="entry name" value="Glycerol-3-phosphate (1)-acyltransferase"/>
    <property type="match status" value="1"/>
</dbReference>
<dbReference type="GO" id="GO:0003841">
    <property type="term" value="F:1-acylglycerol-3-phosphate O-acyltransferase activity"/>
    <property type="evidence" value="ECO:0007669"/>
    <property type="project" value="TreeGrafter"/>
</dbReference>
<name>M2TAA2_9SPHN</name>
<proteinExistence type="predicted"/>
<dbReference type="PANTHER" id="PTHR10434:SF40">
    <property type="entry name" value="1-ACYL-SN-GLYCEROL-3-PHOSPHATE ACYLTRANSFERASE"/>
    <property type="match status" value="1"/>
</dbReference>
<dbReference type="CDD" id="cd07989">
    <property type="entry name" value="LPLAT_AGPAT-like"/>
    <property type="match status" value="1"/>
</dbReference>
<dbReference type="InterPro" id="IPR002123">
    <property type="entry name" value="Plipid/glycerol_acylTrfase"/>
</dbReference>
<evidence type="ECO:0000313" key="6">
    <source>
        <dbReference type="EMBL" id="EMD83519.1"/>
    </source>
</evidence>